<dbReference type="GO" id="GO:0004984">
    <property type="term" value="F:olfactory receptor activity"/>
    <property type="evidence" value="ECO:0007669"/>
    <property type="project" value="TreeGrafter"/>
</dbReference>
<feature type="transmembrane region" description="Helical" evidence="1">
    <location>
        <begin position="96"/>
        <end position="121"/>
    </location>
</feature>
<reference evidence="2" key="2">
    <citation type="submission" date="2025-08" db="UniProtKB">
        <authorList>
            <consortium name="Ensembl"/>
        </authorList>
    </citation>
    <scope>IDENTIFICATION</scope>
</reference>
<reference evidence="2 3" key="1">
    <citation type="submission" date="2020-06" db="EMBL/GenBank/DDBJ databases">
        <authorList>
            <consortium name="Wellcome Sanger Institute Data Sharing"/>
        </authorList>
    </citation>
    <scope>NUCLEOTIDE SEQUENCE [LARGE SCALE GENOMIC DNA]</scope>
</reference>
<dbReference type="Proteomes" id="UP000694580">
    <property type="component" value="Chromosome 4"/>
</dbReference>
<keyword evidence="1" id="KW-0812">Transmembrane</keyword>
<organism evidence="2 3">
    <name type="scientific">Denticeps clupeoides</name>
    <name type="common">denticle herring</name>
    <dbReference type="NCBI Taxonomy" id="299321"/>
    <lineage>
        <taxon>Eukaryota</taxon>
        <taxon>Metazoa</taxon>
        <taxon>Chordata</taxon>
        <taxon>Craniata</taxon>
        <taxon>Vertebrata</taxon>
        <taxon>Euteleostomi</taxon>
        <taxon>Actinopterygii</taxon>
        <taxon>Neopterygii</taxon>
        <taxon>Teleostei</taxon>
        <taxon>Clupei</taxon>
        <taxon>Clupeiformes</taxon>
        <taxon>Denticipitoidei</taxon>
        <taxon>Denticipitidae</taxon>
        <taxon>Denticeps</taxon>
    </lineage>
</organism>
<dbReference type="InterPro" id="IPR052921">
    <property type="entry name" value="GPCR1_Superfamily_Member"/>
</dbReference>
<dbReference type="PANTHER" id="PTHR26451">
    <property type="entry name" value="G_PROTEIN_RECEP_F1_2 DOMAIN-CONTAINING PROTEIN"/>
    <property type="match status" value="1"/>
</dbReference>
<accession>A0AAY4ADJ2</accession>
<reference evidence="2" key="3">
    <citation type="submission" date="2025-09" db="UniProtKB">
        <authorList>
            <consortium name="Ensembl"/>
        </authorList>
    </citation>
    <scope>IDENTIFICATION</scope>
</reference>
<dbReference type="Gene3D" id="1.20.1070.10">
    <property type="entry name" value="Rhodopsin 7-helix transmembrane proteins"/>
    <property type="match status" value="1"/>
</dbReference>
<evidence type="ECO:0000313" key="2">
    <source>
        <dbReference type="Ensembl" id="ENSDCDP00010006934.1"/>
    </source>
</evidence>
<dbReference type="GeneTree" id="ENSGT00990000204283"/>
<evidence type="ECO:0008006" key="4">
    <source>
        <dbReference type="Google" id="ProtNLM"/>
    </source>
</evidence>
<dbReference type="GO" id="GO:0005549">
    <property type="term" value="F:odorant binding"/>
    <property type="evidence" value="ECO:0007669"/>
    <property type="project" value="TreeGrafter"/>
</dbReference>
<feature type="transmembrane region" description="Helical" evidence="1">
    <location>
        <begin position="133"/>
        <end position="159"/>
    </location>
</feature>
<keyword evidence="1" id="KW-0472">Membrane</keyword>
<dbReference type="AlphaFoldDB" id="A0AAY4ADJ2"/>
<name>A0AAY4ADJ2_9TELE</name>
<evidence type="ECO:0000313" key="3">
    <source>
        <dbReference type="Proteomes" id="UP000694580"/>
    </source>
</evidence>
<sequence length="290" mass="32178">SSSPLQHCFLQSIILSLFNPLTPLTSSSLTLKTLTGQISESVFSFLVLKNTGYILLCQHCICITGFNAAATVMHSIRALHVPTVRLACWLLFDVQVVFARGLMVTLTLMSLKTCVSVCWPLRSPDLIHRSRHFIVFTAWLLVFFNPVVFTVLSCINTPWQKLKAQETPCSTALEGSAPRISGLAQLGVLMILIVASYVLIYLEGYRAGHFSQANSKGQRTILIHGLQMGLHVLPSLIIILRLRKSLAVEITNLIVFCVAQSASPIVYGLRCRDIWIQLPQFIRCNSDLVP</sequence>
<keyword evidence="3" id="KW-1185">Reference proteome</keyword>
<feature type="transmembrane region" description="Helical" evidence="1">
    <location>
        <begin position="53"/>
        <end position="76"/>
    </location>
</feature>
<feature type="transmembrane region" description="Helical" evidence="1">
    <location>
        <begin position="221"/>
        <end position="240"/>
    </location>
</feature>
<feature type="transmembrane region" description="Helical" evidence="1">
    <location>
        <begin position="179"/>
        <end position="200"/>
    </location>
</feature>
<dbReference type="PANTHER" id="PTHR26451:SF980">
    <property type="entry name" value="GENE 7582-RELATED"/>
    <property type="match status" value="1"/>
</dbReference>
<dbReference type="GO" id="GO:0016020">
    <property type="term" value="C:membrane"/>
    <property type="evidence" value="ECO:0007669"/>
    <property type="project" value="TreeGrafter"/>
</dbReference>
<proteinExistence type="predicted"/>
<dbReference type="SUPFAM" id="SSF81321">
    <property type="entry name" value="Family A G protein-coupled receptor-like"/>
    <property type="match status" value="1"/>
</dbReference>
<keyword evidence="1" id="KW-1133">Transmembrane helix</keyword>
<evidence type="ECO:0000256" key="1">
    <source>
        <dbReference type="SAM" id="Phobius"/>
    </source>
</evidence>
<protein>
    <recommendedName>
        <fullName evidence="4">G-protein coupled receptors family 1 profile domain-containing protein</fullName>
    </recommendedName>
</protein>
<dbReference type="Ensembl" id="ENSDCDT00010007168.1">
    <property type="protein sequence ID" value="ENSDCDP00010006934.1"/>
    <property type="gene ID" value="ENSDCDG00010002980.1"/>
</dbReference>